<dbReference type="OrthoDB" id="2402888at2759"/>
<dbReference type="Proteomes" id="UP000780801">
    <property type="component" value="Unassembled WGS sequence"/>
</dbReference>
<keyword evidence="2" id="KW-1185">Reference proteome</keyword>
<comment type="caution">
    <text evidence="1">The sequence shown here is derived from an EMBL/GenBank/DDBJ whole genome shotgun (WGS) entry which is preliminary data.</text>
</comment>
<dbReference type="EMBL" id="JAABOA010000776">
    <property type="protein sequence ID" value="KAF9583208.1"/>
    <property type="molecule type" value="Genomic_DNA"/>
</dbReference>
<evidence type="ECO:0000313" key="2">
    <source>
        <dbReference type="Proteomes" id="UP000780801"/>
    </source>
</evidence>
<name>A0A9P6KFQ4_9FUNG</name>
<proteinExistence type="predicted"/>
<organism evidence="1 2">
    <name type="scientific">Lunasporangiospora selenospora</name>
    <dbReference type="NCBI Taxonomy" id="979761"/>
    <lineage>
        <taxon>Eukaryota</taxon>
        <taxon>Fungi</taxon>
        <taxon>Fungi incertae sedis</taxon>
        <taxon>Mucoromycota</taxon>
        <taxon>Mortierellomycotina</taxon>
        <taxon>Mortierellomycetes</taxon>
        <taxon>Mortierellales</taxon>
        <taxon>Mortierellaceae</taxon>
        <taxon>Lunasporangiospora</taxon>
    </lineage>
</organism>
<sequence>MPLTNIFETSCTEEDITTQQGTSKSMVAALASLSQPGVWTVDDVDLLSKFNNFKHQQPQPRLSMALDGIADVSSGSGFFLTLSQKERMLASAVAAKDIDKKWPALLSILSRVCVASNSYEDVVQALRKEDPNGPIVDYLRDITYHYSHYLKFSDQVPRNINEREGFGDLTWCFIRGALTLANIPSRCFEIPVVGAKERKNHGRDLSVETEVHASMVDGVALFGDHQIYLAEASLIYEPKLDKQVKDKFKLVRCMRDSCNSQIRSIAREAMPPTGMSVFGSTSFGDETKFYAMDFVGTYRLRQIGRMLIPLNKLHFATRMEMCVSL</sequence>
<reference evidence="1" key="1">
    <citation type="journal article" date="2020" name="Fungal Divers.">
        <title>Resolving the Mortierellaceae phylogeny through synthesis of multi-gene phylogenetics and phylogenomics.</title>
        <authorList>
            <person name="Vandepol N."/>
            <person name="Liber J."/>
            <person name="Desiro A."/>
            <person name="Na H."/>
            <person name="Kennedy M."/>
            <person name="Barry K."/>
            <person name="Grigoriev I.V."/>
            <person name="Miller A.N."/>
            <person name="O'Donnell K."/>
            <person name="Stajich J.E."/>
            <person name="Bonito G."/>
        </authorList>
    </citation>
    <scope>NUCLEOTIDE SEQUENCE</scope>
    <source>
        <strain evidence="1">KOD1015</strain>
    </source>
</reference>
<dbReference type="AlphaFoldDB" id="A0A9P6KFQ4"/>
<gene>
    <name evidence="1" type="ORF">BGW38_010025</name>
</gene>
<protein>
    <submittedName>
        <fullName evidence="1">Uncharacterized protein</fullName>
    </submittedName>
</protein>
<accession>A0A9P6KFQ4</accession>
<evidence type="ECO:0000313" key="1">
    <source>
        <dbReference type="EMBL" id="KAF9583208.1"/>
    </source>
</evidence>